<dbReference type="Gene3D" id="1.25.40.10">
    <property type="entry name" value="Tetratricopeptide repeat domain"/>
    <property type="match status" value="2"/>
</dbReference>
<dbReference type="InterPro" id="IPR019734">
    <property type="entry name" value="TPR_rpt"/>
</dbReference>
<dbReference type="EMBL" id="CP027860">
    <property type="protein sequence ID" value="AVP96956.1"/>
    <property type="molecule type" value="Genomic_DNA"/>
</dbReference>
<feature type="signal peptide" evidence="2">
    <location>
        <begin position="1"/>
        <end position="23"/>
    </location>
</feature>
<evidence type="ECO:0000313" key="5">
    <source>
        <dbReference type="Proteomes" id="UP000241074"/>
    </source>
</evidence>
<dbReference type="Pfam" id="PF12770">
    <property type="entry name" value="CHAT"/>
    <property type="match status" value="1"/>
</dbReference>
<dbReference type="SUPFAM" id="SSF48452">
    <property type="entry name" value="TPR-like"/>
    <property type="match status" value="3"/>
</dbReference>
<reference evidence="4 5" key="2">
    <citation type="submission" date="2018-03" db="EMBL/GenBank/DDBJ databases">
        <authorList>
            <person name="Keele B.F."/>
        </authorList>
    </citation>
    <scope>NUCLEOTIDE SEQUENCE [LARGE SCALE GENOMIC DNA]</scope>
    <source>
        <strain evidence="4 5">D13</strain>
    </source>
</reference>
<feature type="domain" description="CHAT" evidence="3">
    <location>
        <begin position="832"/>
        <end position="1145"/>
    </location>
</feature>
<dbReference type="InterPro" id="IPR011990">
    <property type="entry name" value="TPR-like_helical_dom_sf"/>
</dbReference>
<protein>
    <recommendedName>
        <fullName evidence="3">CHAT domain-containing protein</fullName>
    </recommendedName>
</protein>
<evidence type="ECO:0000256" key="1">
    <source>
        <dbReference type="SAM" id="MobiDB-lite"/>
    </source>
</evidence>
<dbReference type="RefSeq" id="WP_106890881.1">
    <property type="nucleotide sequence ID" value="NZ_CP027860.1"/>
</dbReference>
<dbReference type="SMART" id="SM00028">
    <property type="entry name" value="TPR"/>
    <property type="match status" value="6"/>
</dbReference>
<dbReference type="KEGG" id="xba:C7S18_06985"/>
<feature type="region of interest" description="Disordered" evidence="1">
    <location>
        <begin position="1104"/>
        <end position="1126"/>
    </location>
</feature>
<dbReference type="PANTHER" id="PTHR10098">
    <property type="entry name" value="RAPSYN-RELATED"/>
    <property type="match status" value="1"/>
</dbReference>
<evidence type="ECO:0000259" key="3">
    <source>
        <dbReference type="Pfam" id="PF12770"/>
    </source>
</evidence>
<feature type="chain" id="PRO_5015115793" description="CHAT domain-containing protein" evidence="2">
    <location>
        <begin position="24"/>
        <end position="1145"/>
    </location>
</feature>
<proteinExistence type="predicted"/>
<dbReference type="AlphaFoldDB" id="A0A2P1PQ33"/>
<dbReference type="Pfam" id="PF13424">
    <property type="entry name" value="TPR_12"/>
    <property type="match status" value="2"/>
</dbReference>
<evidence type="ECO:0000256" key="2">
    <source>
        <dbReference type="SAM" id="SignalP"/>
    </source>
</evidence>
<name>A0A2P1PQ33_9GAMM</name>
<evidence type="ECO:0000313" key="4">
    <source>
        <dbReference type="EMBL" id="AVP96956.1"/>
    </source>
</evidence>
<dbReference type="OrthoDB" id="9146156at2"/>
<accession>A0A2P1PQ33</accession>
<dbReference type="InterPro" id="IPR024983">
    <property type="entry name" value="CHAT_dom"/>
</dbReference>
<reference evidence="4 5" key="1">
    <citation type="submission" date="2018-03" db="EMBL/GenBank/DDBJ databases">
        <title>Ahniella affigens gen. nov., sp. nov., a gammaproteobacterium isolated from sandy soil near a stream.</title>
        <authorList>
            <person name="Ko Y."/>
            <person name="Kim J.-H."/>
        </authorList>
    </citation>
    <scope>NUCLEOTIDE SEQUENCE [LARGE SCALE GENOMIC DNA]</scope>
    <source>
        <strain evidence="4 5">D13</strain>
    </source>
</reference>
<dbReference type="Proteomes" id="UP000241074">
    <property type="component" value="Chromosome"/>
</dbReference>
<feature type="compositionally biased region" description="Basic and acidic residues" evidence="1">
    <location>
        <begin position="1105"/>
        <end position="1115"/>
    </location>
</feature>
<gene>
    <name evidence="4" type="ORF">C7S18_06985</name>
</gene>
<keyword evidence="5" id="KW-1185">Reference proteome</keyword>
<keyword evidence="2" id="KW-0732">Signal</keyword>
<organism evidence="4 5">
    <name type="scientific">Ahniella affigens</name>
    <dbReference type="NCBI Taxonomy" id="2021234"/>
    <lineage>
        <taxon>Bacteria</taxon>
        <taxon>Pseudomonadati</taxon>
        <taxon>Pseudomonadota</taxon>
        <taxon>Gammaproteobacteria</taxon>
        <taxon>Lysobacterales</taxon>
        <taxon>Rhodanobacteraceae</taxon>
        <taxon>Ahniella</taxon>
    </lineage>
</organism>
<sequence>MNPRTALMPLLRMLLLASVGVSAEASVVVVATRSTAVDQPVPFQPGDELLTYRTQNATTDVEQPIVDAVSFRLLMLDDLLYGPITVKVRRGATLLDLELVDGKQDIQVRSQPEATELETIDDRWQLAIAEKNWTEAKSLHDAATRLATPSQMPLVHWRAIRSARGAYDFKRCQERVTEAQVSTTRAMLRIHYSEEASHCASFAGNWREGQKIQQASIAALDELAPDTLIHARFSANLGQIESFSDFKGGRARIEAAVAKARKHCDGCSDLGVILNFYGDVLGNGNLSVESEAAYREGVEIARKLNEPAMALAPRLRMHARSLRMLGRIKEAGAELQEALKLVQSAGVPAREQGPFLNGLGVIAAYVGDFHQAGRWFREAIALYPTTDESVEIANARHNLGWTLLQSGDLAAAEQEMRAANALMAKNDKGAMYALFLSNYAEVQFARGDDEGALATIDEAVAINQRINPNAYDTALCLIKQALFRSRLGNAAGATSAWKNAFAILEALPQDNLMLADPLTERGMEALARGDLKDARQSFDRAIALYRAETIGSLSMSRGLQGAGMLAITEKRFDVAEQLLAEALAIRRRDVPNSAQHAETVHSLGTLAEAREQPKRAREFYCQASNMLDDASLKVGGDSLDQARFRAIFAEIYRDCVFANIELGAAGPALEALERGRARGFRAALEMRQLQLRDPKERAALDALAINLAGEQEALTRANDPNLDAAQKDLARQQVAQLKQDRQQLRQRLERALPSLSARNLSELSARLHPDEAYVAFAIGAEGSAVLVLRSDGTVMAARLPMQAAALSAQITALRQLLNDPSRTSDWQLQTDRLRDQLFAPVMPALRGAKTLSISPDGALHNLPFAAIWDARQQRYWVDQYAITIVDALSARPESRDQPDDATGIQLLAVGDPIDPDQAEPSAALTAELRRSGATSLRPLPAARREVQLLAERYQRSAEVLLGSDASEARVRALAPKSRQLHFAVHALLDPEHVLDSSLVLYQKAPGSSQDDGFLRVHEIMTDLQLDADLVVLSACDTGLGKELAGEGLIGFSRAFAFAGTKATLASLWPVSDQSTETLMDHFYAARDRGQSAAQALQTAMQQSREAAREANEARRGVGGLAPANQSTARDTRHPFFWAAFQVYGE</sequence>